<dbReference type="KEGG" id="luo:HHL09_24905"/>
<dbReference type="AlphaFoldDB" id="A0A858RQH8"/>
<reference evidence="2 3" key="1">
    <citation type="submission" date="2020-04" db="EMBL/GenBank/DDBJ databases">
        <title>Luteolibacter sp. G-1-1-1 isolated from soil.</title>
        <authorList>
            <person name="Dahal R.H."/>
        </authorList>
    </citation>
    <scope>NUCLEOTIDE SEQUENCE [LARGE SCALE GENOMIC DNA]</scope>
    <source>
        <strain evidence="2 3">G-1-1-1</strain>
    </source>
</reference>
<evidence type="ECO:0000313" key="3">
    <source>
        <dbReference type="Proteomes" id="UP000501812"/>
    </source>
</evidence>
<dbReference type="Proteomes" id="UP000501812">
    <property type="component" value="Chromosome"/>
</dbReference>
<dbReference type="RefSeq" id="WP_169457367.1">
    <property type="nucleotide sequence ID" value="NZ_CP051774.1"/>
</dbReference>
<evidence type="ECO:0000313" key="2">
    <source>
        <dbReference type="EMBL" id="QJE98881.1"/>
    </source>
</evidence>
<feature type="transmembrane region" description="Helical" evidence="1">
    <location>
        <begin position="85"/>
        <end position="106"/>
    </location>
</feature>
<protein>
    <submittedName>
        <fullName evidence="2">Uncharacterized protein</fullName>
    </submittedName>
</protein>
<keyword evidence="1" id="KW-1133">Transmembrane helix</keyword>
<name>A0A858RQH8_9BACT</name>
<dbReference type="EMBL" id="CP051774">
    <property type="protein sequence ID" value="QJE98881.1"/>
    <property type="molecule type" value="Genomic_DNA"/>
</dbReference>
<gene>
    <name evidence="2" type="ORF">HHL09_24905</name>
</gene>
<keyword evidence="1" id="KW-0472">Membrane</keyword>
<keyword evidence="3" id="KW-1185">Reference proteome</keyword>
<feature type="transmembrane region" description="Helical" evidence="1">
    <location>
        <begin position="23"/>
        <end position="47"/>
    </location>
</feature>
<proteinExistence type="predicted"/>
<accession>A0A858RQH8</accession>
<evidence type="ECO:0000256" key="1">
    <source>
        <dbReference type="SAM" id="Phobius"/>
    </source>
</evidence>
<keyword evidence="1" id="KW-0812">Transmembrane</keyword>
<organism evidence="2 3">
    <name type="scientific">Luteolibacter luteus</name>
    <dbReference type="NCBI Taxonomy" id="2728835"/>
    <lineage>
        <taxon>Bacteria</taxon>
        <taxon>Pseudomonadati</taxon>
        <taxon>Verrucomicrobiota</taxon>
        <taxon>Verrucomicrobiia</taxon>
        <taxon>Verrucomicrobiales</taxon>
        <taxon>Verrucomicrobiaceae</taxon>
        <taxon>Luteolibacter</taxon>
    </lineage>
</organism>
<sequence>MAMITFNSLNGAIAEIGKQLTKLAGVVLLPATAFLVFCKDFIIVVLVGTLEPIGAALDALVLNLDVNALNVNLGKVNSIFPIPEFLAMVAAFVALWAAVQGVKWVLKFIPTMG</sequence>